<dbReference type="PANTHER" id="PTHR36835:SF1">
    <property type="entry name" value="CYTOCHROME BO(3) UBIQUINOL OXIDASE SUBUNIT 4"/>
    <property type="match status" value="1"/>
</dbReference>
<evidence type="ECO:0000256" key="9">
    <source>
        <dbReference type="ARBA" id="ARBA00022989"/>
    </source>
</evidence>
<evidence type="ECO:0000256" key="7">
    <source>
        <dbReference type="ARBA" id="ARBA00022692"/>
    </source>
</evidence>
<dbReference type="OrthoDB" id="2375888at2"/>
<dbReference type="GO" id="GO:0009319">
    <property type="term" value="C:cytochrome o ubiquinol oxidase complex"/>
    <property type="evidence" value="ECO:0007669"/>
    <property type="project" value="TreeGrafter"/>
</dbReference>
<dbReference type="GO" id="GO:0005886">
    <property type="term" value="C:plasma membrane"/>
    <property type="evidence" value="ECO:0007669"/>
    <property type="project" value="UniProtKB-SubCell"/>
</dbReference>
<dbReference type="GO" id="GO:0015990">
    <property type="term" value="P:electron transport coupled proton transport"/>
    <property type="evidence" value="ECO:0007669"/>
    <property type="project" value="InterPro"/>
</dbReference>
<dbReference type="Pfam" id="PF03626">
    <property type="entry name" value="COX4_pro"/>
    <property type="match status" value="1"/>
</dbReference>
<keyword evidence="8" id="KW-0249">Electron transport</keyword>
<feature type="transmembrane region" description="Helical" evidence="17">
    <location>
        <begin position="88"/>
        <end position="110"/>
    </location>
</feature>
<dbReference type="InterPro" id="IPR014210">
    <property type="entry name" value="Cyt_o_ubiqinol_oxidase_su4"/>
</dbReference>
<dbReference type="NCBIfam" id="TIGR02847">
    <property type="entry name" value="CyoD"/>
    <property type="match status" value="1"/>
</dbReference>
<evidence type="ECO:0000256" key="1">
    <source>
        <dbReference type="ARBA" id="ARBA00004651"/>
    </source>
</evidence>
<keyword evidence="10" id="KW-0560">Oxidoreductase</keyword>
<keyword evidence="9 17" id="KW-1133">Transmembrane helix</keyword>
<dbReference type="GO" id="GO:0009486">
    <property type="term" value="F:cytochrome bo3 ubiquinol oxidase activity"/>
    <property type="evidence" value="ECO:0007669"/>
    <property type="project" value="InterPro"/>
</dbReference>
<evidence type="ECO:0000256" key="8">
    <source>
        <dbReference type="ARBA" id="ARBA00022982"/>
    </source>
</evidence>
<dbReference type="EMBL" id="FOPU01000007">
    <property type="protein sequence ID" value="SFH33442.1"/>
    <property type="molecule type" value="Genomic_DNA"/>
</dbReference>
<evidence type="ECO:0000256" key="17">
    <source>
        <dbReference type="SAM" id="Phobius"/>
    </source>
</evidence>
<protein>
    <recommendedName>
        <fullName evidence="4">Cytochrome bo(3) ubiquinol oxidase subunit 4</fullName>
    </recommendedName>
    <alternativeName>
        <fullName evidence="16">Cytochrome o ubiquinol oxidase subunit 4</fullName>
    </alternativeName>
    <alternativeName>
        <fullName evidence="13">Oxidase bo(3) subunit 4</fullName>
    </alternativeName>
    <alternativeName>
        <fullName evidence="14">Ubiquinol oxidase polypeptide IV</fullName>
    </alternativeName>
    <alternativeName>
        <fullName evidence="15">Ubiquinol oxidase subunit 4</fullName>
    </alternativeName>
</protein>
<keyword evidence="19" id="KW-1185">Reference proteome</keyword>
<evidence type="ECO:0000256" key="10">
    <source>
        <dbReference type="ARBA" id="ARBA00023002"/>
    </source>
</evidence>
<reference evidence="18 19" key="1">
    <citation type="submission" date="2016-10" db="EMBL/GenBank/DDBJ databases">
        <authorList>
            <person name="de Groot N.N."/>
        </authorList>
    </citation>
    <scope>NUCLEOTIDE SEQUENCE [LARGE SCALE GENOMIC DNA]</scope>
    <source>
        <strain evidence="18 19">DSM 8537</strain>
    </source>
</reference>
<keyword evidence="5" id="KW-0813">Transport</keyword>
<sequence>MPADHAHAHHDHHGHGAGHDHGSYGSYLKGFLLSVILTAIPFGIVMAGGFESRGLTAVVVIAFAVVQILVHMVYFLHMSGSQEEGWTLLSTIFTVVVVVILLAGSIWVMYHMNTNMMPQMNHEMTQGFGS</sequence>
<feature type="transmembrane region" description="Helical" evidence="17">
    <location>
        <begin position="57"/>
        <end position="76"/>
    </location>
</feature>
<dbReference type="Proteomes" id="UP000183635">
    <property type="component" value="Unassembled WGS sequence"/>
</dbReference>
<name>A0A1I2Z6F9_9RHOB</name>
<accession>A0A1I2Z6F9</accession>
<evidence type="ECO:0000256" key="12">
    <source>
        <dbReference type="ARBA" id="ARBA00025694"/>
    </source>
</evidence>
<evidence type="ECO:0000256" key="3">
    <source>
        <dbReference type="ARBA" id="ARBA00011700"/>
    </source>
</evidence>
<dbReference type="GO" id="GO:0015078">
    <property type="term" value="F:proton transmembrane transporter activity"/>
    <property type="evidence" value="ECO:0007669"/>
    <property type="project" value="TreeGrafter"/>
</dbReference>
<dbReference type="InterPro" id="IPR005171">
    <property type="entry name" value="Cyt_c_oxidase_su4_prok"/>
</dbReference>
<evidence type="ECO:0000256" key="2">
    <source>
        <dbReference type="ARBA" id="ARBA00008079"/>
    </source>
</evidence>
<keyword evidence="11 17" id="KW-0472">Membrane</keyword>
<evidence type="ECO:0000256" key="13">
    <source>
        <dbReference type="ARBA" id="ARBA00030071"/>
    </source>
</evidence>
<proteinExistence type="inferred from homology"/>
<dbReference type="AlphaFoldDB" id="A0A1I2Z6F9"/>
<evidence type="ECO:0000256" key="4">
    <source>
        <dbReference type="ARBA" id="ARBA00014689"/>
    </source>
</evidence>
<keyword evidence="7 17" id="KW-0812">Transmembrane</keyword>
<evidence type="ECO:0000256" key="11">
    <source>
        <dbReference type="ARBA" id="ARBA00023136"/>
    </source>
</evidence>
<keyword evidence="6" id="KW-1003">Cell membrane</keyword>
<feature type="transmembrane region" description="Helical" evidence="17">
    <location>
        <begin position="31"/>
        <end position="50"/>
    </location>
</feature>
<evidence type="ECO:0000256" key="6">
    <source>
        <dbReference type="ARBA" id="ARBA00022475"/>
    </source>
</evidence>
<dbReference type="PANTHER" id="PTHR36835">
    <property type="entry name" value="CYTOCHROME BO(3) UBIQUINOL OXIDASE SUBUNIT 4"/>
    <property type="match status" value="1"/>
</dbReference>
<evidence type="ECO:0000313" key="19">
    <source>
        <dbReference type="Proteomes" id="UP000183635"/>
    </source>
</evidence>
<dbReference type="RefSeq" id="WP_074966676.1">
    <property type="nucleotide sequence ID" value="NZ_CBCRYP010000041.1"/>
</dbReference>
<evidence type="ECO:0000256" key="5">
    <source>
        <dbReference type="ARBA" id="ARBA00022448"/>
    </source>
</evidence>
<evidence type="ECO:0000256" key="16">
    <source>
        <dbReference type="ARBA" id="ARBA00032185"/>
    </source>
</evidence>
<comment type="function">
    <text evidence="12">Cytochrome bo(3) ubiquinol terminal oxidase is the component of the aerobic respiratory chain of E.coli that predominates when cells are grown at high aeration. Has proton pump activity across the membrane in addition to electron transfer, pumping 2 protons/electron.</text>
</comment>
<comment type="subunit">
    <text evidence="3">Heterooctamer of two A chains, two B chains, two C chains and two D chains.</text>
</comment>
<organism evidence="18 19">
    <name type="scientific">Paracoccus aminovorans</name>
    <dbReference type="NCBI Taxonomy" id="34004"/>
    <lineage>
        <taxon>Bacteria</taxon>
        <taxon>Pseudomonadati</taxon>
        <taxon>Pseudomonadota</taxon>
        <taxon>Alphaproteobacteria</taxon>
        <taxon>Rhodobacterales</taxon>
        <taxon>Paracoccaceae</taxon>
        <taxon>Paracoccus</taxon>
    </lineage>
</organism>
<dbReference type="InterPro" id="IPR050968">
    <property type="entry name" value="Cytochrome_c_oxidase_bac_sub4"/>
</dbReference>
<comment type="subcellular location">
    <subcellularLocation>
        <location evidence="1">Cell membrane</location>
        <topology evidence="1">Multi-pass membrane protein</topology>
    </subcellularLocation>
</comment>
<evidence type="ECO:0000256" key="14">
    <source>
        <dbReference type="ARBA" id="ARBA00030211"/>
    </source>
</evidence>
<evidence type="ECO:0000313" key="18">
    <source>
        <dbReference type="EMBL" id="SFH33442.1"/>
    </source>
</evidence>
<comment type="similarity">
    <text evidence="2">Belongs to the cytochrome c oxidase bacterial subunit 4 family.</text>
</comment>
<evidence type="ECO:0000256" key="15">
    <source>
        <dbReference type="ARBA" id="ARBA00031887"/>
    </source>
</evidence>
<dbReference type="STRING" id="34004.SAMN04488021_10774"/>
<gene>
    <name evidence="18" type="ORF">SAMN04488021_10774</name>
</gene>
<dbReference type="GO" id="GO:0019646">
    <property type="term" value="P:aerobic electron transport chain"/>
    <property type="evidence" value="ECO:0007669"/>
    <property type="project" value="TreeGrafter"/>
</dbReference>